<dbReference type="InterPro" id="IPR036188">
    <property type="entry name" value="FAD/NAD-bd_sf"/>
</dbReference>
<name>A0ABN1U371_9ACTN</name>
<evidence type="ECO:0000259" key="2">
    <source>
        <dbReference type="Pfam" id="PF01266"/>
    </source>
</evidence>
<keyword evidence="1" id="KW-0560">Oxidoreductase</keyword>
<dbReference type="Pfam" id="PF01266">
    <property type="entry name" value="DAO"/>
    <property type="match status" value="1"/>
</dbReference>
<dbReference type="SUPFAM" id="SSF54373">
    <property type="entry name" value="FAD-linked reductases, C-terminal domain"/>
    <property type="match status" value="1"/>
</dbReference>
<sequence length="362" mass="38194">MLGAGIIGLSVTQALLAAGHDVEVVDPAPGQGASFAAAGMLTPASEVWHDEPALLAHHRTSLGLWPELADRLGVSLERHGTLLVGCDGGDLQQVERHAELLRALGEQPQMLTRAELRRVEPEVGARVIGALALLAEPSVDPRAVVAALRRRIAVQARPSREAAEVTVIATGAELPPPWRQLVRRVRGEILRLRLDGGPRHTLRGWVRGEPVYVVPRADGEIVVGATSEEHDTPAEVSAGGVLRLLHAARELAPALDRAVFVEATARDRPAAVDNLPLVGPAPWAADSAEHGRVVLAAGLHRHGVLLAPLVARLVAAHLANGHVEPLFDPRRPAVAALALPGADAEAIPNQRPTTPHHAPGAR</sequence>
<evidence type="ECO:0000256" key="1">
    <source>
        <dbReference type="ARBA" id="ARBA00023002"/>
    </source>
</evidence>
<feature type="domain" description="FAD dependent oxidoreductase" evidence="2">
    <location>
        <begin position="3"/>
        <end position="316"/>
    </location>
</feature>
<protein>
    <submittedName>
        <fullName evidence="3">Glycine oxidase ThiO</fullName>
    </submittedName>
</protein>
<dbReference type="PANTHER" id="PTHR13847">
    <property type="entry name" value="SARCOSINE DEHYDROGENASE-RELATED"/>
    <property type="match status" value="1"/>
</dbReference>
<dbReference type="PANTHER" id="PTHR13847:SF289">
    <property type="entry name" value="GLYCINE OXIDASE"/>
    <property type="match status" value="1"/>
</dbReference>
<proteinExistence type="predicted"/>
<dbReference type="InterPro" id="IPR006076">
    <property type="entry name" value="FAD-dep_OxRdtase"/>
</dbReference>
<reference evidence="3 4" key="1">
    <citation type="journal article" date="2019" name="Int. J. Syst. Evol. Microbiol.">
        <title>The Global Catalogue of Microorganisms (GCM) 10K type strain sequencing project: providing services to taxonomists for standard genome sequencing and annotation.</title>
        <authorList>
            <consortium name="The Broad Institute Genomics Platform"/>
            <consortium name="The Broad Institute Genome Sequencing Center for Infectious Disease"/>
            <person name="Wu L."/>
            <person name="Ma J."/>
        </authorList>
    </citation>
    <scope>NUCLEOTIDE SEQUENCE [LARGE SCALE GENOMIC DNA]</scope>
    <source>
        <strain evidence="3 4">JCM 13008</strain>
    </source>
</reference>
<evidence type="ECO:0000313" key="4">
    <source>
        <dbReference type="Proteomes" id="UP001501581"/>
    </source>
</evidence>
<dbReference type="EMBL" id="BAAALG010000017">
    <property type="protein sequence ID" value="GAA1113605.1"/>
    <property type="molecule type" value="Genomic_DNA"/>
</dbReference>
<dbReference type="Gene3D" id="3.30.9.10">
    <property type="entry name" value="D-Amino Acid Oxidase, subunit A, domain 2"/>
    <property type="match status" value="1"/>
</dbReference>
<evidence type="ECO:0000313" key="3">
    <source>
        <dbReference type="EMBL" id="GAA1113605.1"/>
    </source>
</evidence>
<organism evidence="3 4">
    <name type="scientific">Nocardioides dubius</name>
    <dbReference type="NCBI Taxonomy" id="317019"/>
    <lineage>
        <taxon>Bacteria</taxon>
        <taxon>Bacillati</taxon>
        <taxon>Actinomycetota</taxon>
        <taxon>Actinomycetes</taxon>
        <taxon>Propionibacteriales</taxon>
        <taxon>Nocardioidaceae</taxon>
        <taxon>Nocardioides</taxon>
    </lineage>
</organism>
<dbReference type="Proteomes" id="UP001501581">
    <property type="component" value="Unassembled WGS sequence"/>
</dbReference>
<keyword evidence="4" id="KW-1185">Reference proteome</keyword>
<gene>
    <name evidence="3" type="primary">thiO</name>
    <name evidence="3" type="ORF">GCM10009668_39580</name>
</gene>
<dbReference type="SUPFAM" id="SSF51905">
    <property type="entry name" value="FAD/NAD(P)-binding domain"/>
    <property type="match status" value="1"/>
</dbReference>
<comment type="caution">
    <text evidence="3">The sequence shown here is derived from an EMBL/GenBank/DDBJ whole genome shotgun (WGS) entry which is preliminary data.</text>
</comment>
<dbReference type="Gene3D" id="3.50.50.60">
    <property type="entry name" value="FAD/NAD(P)-binding domain"/>
    <property type="match status" value="2"/>
</dbReference>
<accession>A0ABN1U371</accession>